<dbReference type="EMBL" id="KN823017">
    <property type="protein sequence ID" value="KIO26931.1"/>
    <property type="molecule type" value="Genomic_DNA"/>
</dbReference>
<evidence type="ECO:0000256" key="1">
    <source>
        <dbReference type="SAM" id="MobiDB-lite"/>
    </source>
</evidence>
<dbReference type="CDD" id="cd21037">
    <property type="entry name" value="MLKL_NTD"/>
    <property type="match status" value="2"/>
</dbReference>
<dbReference type="Gene3D" id="1.10.510.10">
    <property type="entry name" value="Transferase(Phosphotransferase) domain 1"/>
    <property type="match status" value="1"/>
</dbReference>
<dbReference type="SUPFAM" id="SSF56112">
    <property type="entry name" value="Protein kinase-like (PK-like)"/>
    <property type="match status" value="1"/>
</dbReference>
<feature type="region of interest" description="Disordered" evidence="1">
    <location>
        <begin position="112"/>
        <end position="160"/>
    </location>
</feature>
<dbReference type="GO" id="GO:0007166">
    <property type="term" value="P:cell surface receptor signaling pathway"/>
    <property type="evidence" value="ECO:0007669"/>
    <property type="project" value="InterPro"/>
</dbReference>
<evidence type="ECO:0000313" key="3">
    <source>
        <dbReference type="EMBL" id="KIO26931.1"/>
    </source>
</evidence>
<feature type="domain" description="Protein kinase" evidence="2">
    <location>
        <begin position="357"/>
        <end position="621"/>
    </location>
</feature>
<dbReference type="Pfam" id="PF22215">
    <property type="entry name" value="MLKL_N"/>
    <property type="match status" value="1"/>
</dbReference>
<dbReference type="InterPro" id="IPR054000">
    <property type="entry name" value="MLKL_N"/>
</dbReference>
<dbReference type="InterPro" id="IPR051681">
    <property type="entry name" value="Ser/Thr_Kinases-Pseudokinases"/>
</dbReference>
<protein>
    <recommendedName>
        <fullName evidence="2">Protein kinase domain-containing protein</fullName>
    </recommendedName>
</protein>
<dbReference type="AlphaFoldDB" id="A0A0C3QIY4"/>
<dbReference type="GO" id="GO:0005524">
    <property type="term" value="F:ATP binding"/>
    <property type="evidence" value="ECO:0007669"/>
    <property type="project" value="InterPro"/>
</dbReference>
<dbReference type="InterPro" id="IPR036537">
    <property type="entry name" value="Adaptor_Cbl_N_dom_sf"/>
</dbReference>
<dbReference type="STRING" id="1051891.A0A0C3QIY4"/>
<dbReference type="PANTHER" id="PTHR44329">
    <property type="entry name" value="SERINE/THREONINE-PROTEIN KINASE TNNI3K-RELATED"/>
    <property type="match status" value="1"/>
</dbReference>
<dbReference type="OrthoDB" id="5966500at2759"/>
<dbReference type="PROSITE" id="PS50011">
    <property type="entry name" value="PROTEIN_KINASE_DOM"/>
    <property type="match status" value="1"/>
</dbReference>
<dbReference type="InterPro" id="IPR059179">
    <property type="entry name" value="MLKL-like_MCAfunc"/>
</dbReference>
<evidence type="ECO:0000259" key="2">
    <source>
        <dbReference type="PROSITE" id="PS50011"/>
    </source>
</evidence>
<gene>
    <name evidence="3" type="ORF">M407DRAFT_23868</name>
</gene>
<reference evidence="4" key="2">
    <citation type="submission" date="2015-01" db="EMBL/GenBank/DDBJ databases">
        <title>Evolutionary Origins and Diversification of the Mycorrhizal Mutualists.</title>
        <authorList>
            <consortium name="DOE Joint Genome Institute"/>
            <consortium name="Mycorrhizal Genomics Consortium"/>
            <person name="Kohler A."/>
            <person name="Kuo A."/>
            <person name="Nagy L.G."/>
            <person name="Floudas D."/>
            <person name="Copeland A."/>
            <person name="Barry K.W."/>
            <person name="Cichocki N."/>
            <person name="Veneault-Fourrey C."/>
            <person name="LaButti K."/>
            <person name="Lindquist E.A."/>
            <person name="Lipzen A."/>
            <person name="Lundell T."/>
            <person name="Morin E."/>
            <person name="Murat C."/>
            <person name="Riley R."/>
            <person name="Ohm R."/>
            <person name="Sun H."/>
            <person name="Tunlid A."/>
            <person name="Henrissat B."/>
            <person name="Grigoriev I.V."/>
            <person name="Hibbett D.S."/>
            <person name="Martin F."/>
        </authorList>
    </citation>
    <scope>NUCLEOTIDE SEQUENCE [LARGE SCALE GENOMIC DNA]</scope>
    <source>
        <strain evidence="4">MUT 4182</strain>
    </source>
</reference>
<dbReference type="InterPro" id="IPR011009">
    <property type="entry name" value="Kinase-like_dom_sf"/>
</dbReference>
<dbReference type="InterPro" id="IPR000719">
    <property type="entry name" value="Prot_kinase_dom"/>
</dbReference>
<organism evidence="3 4">
    <name type="scientific">Tulasnella calospora MUT 4182</name>
    <dbReference type="NCBI Taxonomy" id="1051891"/>
    <lineage>
        <taxon>Eukaryota</taxon>
        <taxon>Fungi</taxon>
        <taxon>Dikarya</taxon>
        <taxon>Basidiomycota</taxon>
        <taxon>Agaricomycotina</taxon>
        <taxon>Agaricomycetes</taxon>
        <taxon>Cantharellales</taxon>
        <taxon>Tulasnellaceae</taxon>
        <taxon>Tulasnella</taxon>
    </lineage>
</organism>
<sequence length="625" mass="71197">MDKLVGQVRSNKEECLRLRNTALVLLLVICDHWESGRSEKPKLELAVQRTETAILNISSDLKTWAKLSSSDAVQNQTNAKISEHKERLMRCIDYLSLAGILQDHGPTTQITENQAAQATETDVTAESPLQTPAPSSPLQTLAPSDRPGTGVPRPPARRQTSVAHIPVVVSAETVFDVDRLAARCAPVPGLSPVTKTLQMIYTSVERVSWNKSRCRELSSKAMTLVFIICDHYDQERADTTKLQKAVERIVQAMHEIDIDVRGWAALSVWESWRTRHDVDLRINEHEEHLKDLTEFLSLAATLQIHDKVAVLQEALKNNPQGSADRKRAEEQLYSLRSAPPGELSDLAPPELACECVRLGSQTEYSGPRNDIWRGRWLDTQDVALIFYKEYEMGVRDYDGIRRFDRQIKVWRRLDSRFVLRLYGWCKFDGETYLVSPWLRNRDVVRYLEGDRGRHRKCISLVYEIAQGLSYLHDQGIIHGSLKPSNILVQDDGRACLSDFSLAKPAAPDAKNTQVNPQVNAFRYQAPEVILDECISKASDVYSWAMTALEIITGDQPFYTWKSPGQLIAQVIMKNQIPARADYKSPVLDKHPEIWEMFMRCWRREPTDRPRVKEIVDLLERIPNPE</sequence>
<evidence type="ECO:0000313" key="4">
    <source>
        <dbReference type="Proteomes" id="UP000054248"/>
    </source>
</evidence>
<reference evidence="3 4" key="1">
    <citation type="submission" date="2014-04" db="EMBL/GenBank/DDBJ databases">
        <authorList>
            <consortium name="DOE Joint Genome Institute"/>
            <person name="Kuo A."/>
            <person name="Girlanda M."/>
            <person name="Perotto S."/>
            <person name="Kohler A."/>
            <person name="Nagy L.G."/>
            <person name="Floudas D."/>
            <person name="Copeland A."/>
            <person name="Barry K.W."/>
            <person name="Cichocki N."/>
            <person name="Veneault-Fourrey C."/>
            <person name="LaButti K."/>
            <person name="Lindquist E.A."/>
            <person name="Lipzen A."/>
            <person name="Lundell T."/>
            <person name="Morin E."/>
            <person name="Murat C."/>
            <person name="Sun H."/>
            <person name="Tunlid A."/>
            <person name="Henrissat B."/>
            <person name="Grigoriev I.V."/>
            <person name="Hibbett D.S."/>
            <person name="Martin F."/>
            <person name="Nordberg H.P."/>
            <person name="Cantor M.N."/>
            <person name="Hua S.X."/>
        </authorList>
    </citation>
    <scope>NUCLEOTIDE SEQUENCE [LARGE SCALE GENOMIC DNA]</scope>
    <source>
        <strain evidence="3 4">MUT 4182</strain>
    </source>
</reference>
<dbReference type="Proteomes" id="UP000054248">
    <property type="component" value="Unassembled WGS sequence"/>
</dbReference>
<keyword evidence="4" id="KW-1185">Reference proteome</keyword>
<proteinExistence type="predicted"/>
<accession>A0A0C3QIY4</accession>
<dbReference type="GO" id="GO:0004674">
    <property type="term" value="F:protein serine/threonine kinase activity"/>
    <property type="evidence" value="ECO:0007669"/>
    <property type="project" value="TreeGrafter"/>
</dbReference>
<dbReference type="Gene3D" id="1.20.930.20">
    <property type="entry name" value="Adaptor protein Cbl, N-terminal domain"/>
    <property type="match status" value="1"/>
</dbReference>
<dbReference type="InterPro" id="IPR001245">
    <property type="entry name" value="Ser-Thr/Tyr_kinase_cat_dom"/>
</dbReference>
<name>A0A0C3QIY4_9AGAM</name>
<dbReference type="HOGENOM" id="CLU_000288_7_38_1"/>
<feature type="compositionally biased region" description="Polar residues" evidence="1">
    <location>
        <begin position="112"/>
        <end position="142"/>
    </location>
</feature>
<dbReference type="Pfam" id="PF07714">
    <property type="entry name" value="PK_Tyr_Ser-Thr"/>
    <property type="match status" value="1"/>
</dbReference>